<evidence type="ECO:0000256" key="4">
    <source>
        <dbReference type="ARBA" id="ARBA00035112"/>
    </source>
</evidence>
<keyword evidence="7" id="KW-0812">Transmembrane</keyword>
<organism evidence="10 11">
    <name type="scientific">Cudoniella acicularis</name>
    <dbReference type="NCBI Taxonomy" id="354080"/>
    <lineage>
        <taxon>Eukaryota</taxon>
        <taxon>Fungi</taxon>
        <taxon>Dikarya</taxon>
        <taxon>Ascomycota</taxon>
        <taxon>Pezizomycotina</taxon>
        <taxon>Leotiomycetes</taxon>
        <taxon>Helotiales</taxon>
        <taxon>Tricladiaceae</taxon>
        <taxon>Cudoniella</taxon>
    </lineage>
</organism>
<evidence type="ECO:0000313" key="10">
    <source>
        <dbReference type="EMBL" id="KAF4626888.1"/>
    </source>
</evidence>
<evidence type="ECO:0000313" key="11">
    <source>
        <dbReference type="Proteomes" id="UP000566819"/>
    </source>
</evidence>
<evidence type="ECO:0000256" key="7">
    <source>
        <dbReference type="SAM" id="Phobius"/>
    </source>
</evidence>
<keyword evidence="7" id="KW-1133">Transmembrane helix</keyword>
<keyword evidence="11" id="KW-1185">Reference proteome</keyword>
<evidence type="ECO:0000256" key="1">
    <source>
        <dbReference type="ARBA" id="ARBA00004434"/>
    </source>
</evidence>
<dbReference type="InterPro" id="IPR021765">
    <property type="entry name" value="UstYa-like"/>
</dbReference>
<comment type="similarity">
    <text evidence="4">Belongs to the ustYa family.</text>
</comment>
<proteinExistence type="inferred from homology"/>
<feature type="domain" description="BCS1 N-terminal" evidence="9">
    <location>
        <begin position="31"/>
        <end position="195"/>
    </location>
</feature>
<dbReference type="Gene3D" id="3.40.50.300">
    <property type="entry name" value="P-loop containing nucleotide triphosphate hydrolases"/>
    <property type="match status" value="1"/>
</dbReference>
<evidence type="ECO:0000259" key="8">
    <source>
        <dbReference type="SMART" id="SM00382"/>
    </source>
</evidence>
<evidence type="ECO:0000256" key="2">
    <source>
        <dbReference type="ARBA" id="ARBA00007448"/>
    </source>
</evidence>
<dbReference type="Pfam" id="PF08740">
    <property type="entry name" value="BCS1_N"/>
    <property type="match status" value="1"/>
</dbReference>
<dbReference type="GO" id="GO:0005524">
    <property type="term" value="F:ATP binding"/>
    <property type="evidence" value="ECO:0007669"/>
    <property type="project" value="UniProtKB-KW"/>
</dbReference>
<dbReference type="PANTHER" id="PTHR23070">
    <property type="entry name" value="BCS1 AAA-TYPE ATPASE"/>
    <property type="match status" value="1"/>
</dbReference>
<keyword evidence="7" id="KW-0472">Membrane</keyword>
<evidence type="ECO:0000256" key="5">
    <source>
        <dbReference type="RuleBase" id="RU003651"/>
    </source>
</evidence>
<comment type="subcellular location">
    <subcellularLocation>
        <location evidence="1">Mitochondrion inner membrane</location>
        <topology evidence="1">Single-pass membrane protein</topology>
    </subcellularLocation>
</comment>
<dbReference type="InterPro" id="IPR003959">
    <property type="entry name" value="ATPase_AAA_core"/>
</dbReference>
<dbReference type="InterPro" id="IPR050747">
    <property type="entry name" value="Mitochondrial_chaperone_BCS1"/>
</dbReference>
<dbReference type="GO" id="GO:0005743">
    <property type="term" value="C:mitochondrial inner membrane"/>
    <property type="evidence" value="ECO:0007669"/>
    <property type="project" value="UniProtKB-SubCell"/>
</dbReference>
<dbReference type="Proteomes" id="UP000566819">
    <property type="component" value="Unassembled WGS sequence"/>
</dbReference>
<dbReference type="InterPro" id="IPR014851">
    <property type="entry name" value="BCS1_N"/>
</dbReference>
<evidence type="ECO:0008006" key="12">
    <source>
        <dbReference type="Google" id="ProtNLM"/>
    </source>
</evidence>
<dbReference type="SMART" id="SM01024">
    <property type="entry name" value="BCS1_N"/>
    <property type="match status" value="1"/>
</dbReference>
<feature type="region of interest" description="Disordered" evidence="6">
    <location>
        <begin position="294"/>
        <end position="315"/>
    </location>
</feature>
<evidence type="ECO:0000259" key="9">
    <source>
        <dbReference type="SMART" id="SM01024"/>
    </source>
</evidence>
<dbReference type="OrthoDB" id="10251412at2759"/>
<feature type="transmembrane region" description="Helical" evidence="7">
    <location>
        <begin position="513"/>
        <end position="531"/>
    </location>
</feature>
<keyword evidence="5" id="KW-0067">ATP-binding</keyword>
<accession>A0A8H4RC91</accession>
<comment type="similarity">
    <text evidence="2">Belongs to the AAA ATPase family. BCS1 subfamily.</text>
</comment>
<dbReference type="GO" id="GO:0016887">
    <property type="term" value="F:ATP hydrolysis activity"/>
    <property type="evidence" value="ECO:0007669"/>
    <property type="project" value="InterPro"/>
</dbReference>
<dbReference type="PROSITE" id="PS00674">
    <property type="entry name" value="AAA"/>
    <property type="match status" value="1"/>
</dbReference>
<dbReference type="SMART" id="SM00382">
    <property type="entry name" value="AAA"/>
    <property type="match status" value="1"/>
</dbReference>
<dbReference type="AlphaFoldDB" id="A0A8H4RC91"/>
<keyword evidence="5" id="KW-0547">Nucleotide-binding</keyword>
<dbReference type="InterPro" id="IPR003960">
    <property type="entry name" value="ATPase_AAA_CS"/>
</dbReference>
<dbReference type="Pfam" id="PF00004">
    <property type="entry name" value="AAA"/>
    <property type="match status" value="1"/>
</dbReference>
<dbReference type="InterPro" id="IPR003593">
    <property type="entry name" value="AAA+_ATPase"/>
</dbReference>
<dbReference type="GO" id="GO:0043386">
    <property type="term" value="P:mycotoxin biosynthetic process"/>
    <property type="evidence" value="ECO:0007669"/>
    <property type="project" value="InterPro"/>
</dbReference>
<evidence type="ECO:0000256" key="3">
    <source>
        <dbReference type="ARBA" id="ARBA00022792"/>
    </source>
</evidence>
<reference evidence="10 11" key="1">
    <citation type="submission" date="2020-03" db="EMBL/GenBank/DDBJ databases">
        <title>Draft Genome Sequence of Cudoniella acicularis.</title>
        <authorList>
            <person name="Buettner E."/>
            <person name="Kellner H."/>
        </authorList>
    </citation>
    <scope>NUCLEOTIDE SEQUENCE [LARGE SCALE GENOMIC DNA]</scope>
    <source>
        <strain evidence="10 11">DSM 108380</strain>
    </source>
</reference>
<feature type="domain" description="AAA+ ATPase" evidence="8">
    <location>
        <begin position="228"/>
        <end position="371"/>
    </location>
</feature>
<gene>
    <name evidence="10" type="ORF">G7Y89_g11268</name>
</gene>
<dbReference type="EMBL" id="JAAMPI010001066">
    <property type="protein sequence ID" value="KAF4626888.1"/>
    <property type="molecule type" value="Genomic_DNA"/>
</dbReference>
<dbReference type="SUPFAM" id="SSF52540">
    <property type="entry name" value="P-loop containing nucleoside triphosphate hydrolases"/>
    <property type="match status" value="1"/>
</dbReference>
<dbReference type="InterPro" id="IPR027417">
    <property type="entry name" value="P-loop_NTPase"/>
</dbReference>
<keyword evidence="3" id="KW-0496">Mitochondrion</keyword>
<name>A0A8H4RC91_9HELO</name>
<keyword evidence="3" id="KW-0999">Mitochondrion inner membrane</keyword>
<sequence length="697" mass="78958">MSTCNNTYSPPSQPAPSHPISIVDIFFPGLTNISAALQQLQAGNSNSYAASTVHVSYSNEAYDMLITWVSSQPFAHKARSSLASVGVRRRAYSNDISDGALKKPLHYSPWTGSFFFWYKNHLLMFRCVQKEVRFCQEEAISVSCIGRSPEVLRQLFSECRTEYLNLIKNKTSVFEHRNGDWKRTTARDIRPLDTVILNEKVKRDLMKDIKSFLDPKSRQWYSERGIAYRRGYLFYGSPGTGKSSLSLSVAGCFDLDIYFLNLSSLDDGSLNSLFAELPLRCVILLEDIDATGATQSRETEKENSGNVQRDSLKKAKPRGKVTLSGLLNVLDGVASQEGRILIMTTNHVEHLDGALIRPGRVDRKVEFELADKDIISQLFRNVYRHSDGIIDEGLQAGDEKVEQLATDFAHKKVRFRANDERVLINQINRLTERGIPPTSQMVKNFVEEMIRHEIGGVNRCILNLLTLSSNRATKMSLAKEPLYSQLQEDDELSDNEVENATIVHAFKVWRRRFFILLGLCIASFAFLAMFFDKFIPLTPVDVSHIKCLNRFLAEGPEHNPFMGEPRPELDQAWHNLLAGILPRLTADELLLAGNTTSIAHKQGGYVADYYYPGPQDWKELAEHADYCLEGLRQFVVCKADLSVYTLKWTPHSRYKPSTHIPQRHICVDWEGVDGWMLSRAVKNDDIVGPPKGMFDDM</sequence>
<comment type="caution">
    <text evidence="10">The sequence shown here is derived from an EMBL/GenBank/DDBJ whole genome shotgun (WGS) entry which is preliminary data.</text>
</comment>
<protein>
    <recommendedName>
        <fullName evidence="12">Mitochondrial chaperone BCS1</fullName>
    </recommendedName>
</protein>
<evidence type="ECO:0000256" key="6">
    <source>
        <dbReference type="SAM" id="MobiDB-lite"/>
    </source>
</evidence>
<dbReference type="Pfam" id="PF11807">
    <property type="entry name" value="UstYa"/>
    <property type="match status" value="1"/>
</dbReference>